<sequence>MDKQLHLTGVVIDALTSKPIEGVTVKLSNTQSVSTNKEGHFSLSSVPANWELTFSAVGYKKQLFPMSVAQGKKVLVVRMDEEEQRLDEVVVNAPRKRKYSNKNNPAVDLIRKSDRKTR</sequence>
<dbReference type="InterPro" id="IPR008969">
    <property type="entry name" value="CarboxyPept-like_regulatory"/>
</dbReference>
<organism evidence="2 3">
    <name type="scientific">Sphingobacterium spiritivorum</name>
    <name type="common">Flavobacterium spiritivorum</name>
    <dbReference type="NCBI Taxonomy" id="258"/>
    <lineage>
        <taxon>Bacteria</taxon>
        <taxon>Pseudomonadati</taxon>
        <taxon>Bacteroidota</taxon>
        <taxon>Sphingobacteriia</taxon>
        <taxon>Sphingobacteriales</taxon>
        <taxon>Sphingobacteriaceae</taxon>
        <taxon>Sphingobacterium</taxon>
    </lineage>
</organism>
<feature type="region of interest" description="Disordered" evidence="1">
    <location>
        <begin position="96"/>
        <end position="118"/>
    </location>
</feature>
<evidence type="ECO:0000256" key="1">
    <source>
        <dbReference type="SAM" id="MobiDB-lite"/>
    </source>
</evidence>
<dbReference type="RefSeq" id="WP_115170994.1">
    <property type="nucleotide sequence ID" value="NZ_UGYW01000002.1"/>
</dbReference>
<dbReference type="SUPFAM" id="SSF49464">
    <property type="entry name" value="Carboxypeptidase regulatory domain-like"/>
    <property type="match status" value="1"/>
</dbReference>
<dbReference type="EMBL" id="UGYW01000002">
    <property type="protein sequence ID" value="SUJ24411.1"/>
    <property type="molecule type" value="Genomic_DNA"/>
</dbReference>
<dbReference type="Pfam" id="PF13715">
    <property type="entry name" value="CarbopepD_reg_2"/>
    <property type="match status" value="1"/>
</dbReference>
<dbReference type="Gene3D" id="2.60.40.1120">
    <property type="entry name" value="Carboxypeptidase-like, regulatory domain"/>
    <property type="match status" value="1"/>
</dbReference>
<dbReference type="Proteomes" id="UP000254893">
    <property type="component" value="Unassembled WGS sequence"/>
</dbReference>
<evidence type="ECO:0000313" key="3">
    <source>
        <dbReference type="Proteomes" id="UP000254893"/>
    </source>
</evidence>
<proteinExistence type="predicted"/>
<protein>
    <submittedName>
        <fullName evidence="2">TonB-linked outer membrane protein, SusC/RagA family</fullName>
    </submittedName>
</protein>
<dbReference type="AlphaFoldDB" id="A0A380CPL2"/>
<gene>
    <name evidence="2" type="ORF">NCTC11388_03532</name>
</gene>
<name>A0A380CPL2_SPHSI</name>
<accession>A0A380CPL2</accession>
<evidence type="ECO:0000313" key="2">
    <source>
        <dbReference type="EMBL" id="SUJ24411.1"/>
    </source>
</evidence>
<reference evidence="2 3" key="1">
    <citation type="submission" date="2018-06" db="EMBL/GenBank/DDBJ databases">
        <authorList>
            <consortium name="Pathogen Informatics"/>
            <person name="Doyle S."/>
        </authorList>
    </citation>
    <scope>NUCLEOTIDE SEQUENCE [LARGE SCALE GENOMIC DNA]</scope>
    <source>
        <strain evidence="2 3">NCTC11388</strain>
    </source>
</reference>